<name>A0AAD8GZ12_9APIA</name>
<dbReference type="SUPFAM" id="SSF50249">
    <property type="entry name" value="Nucleic acid-binding proteins"/>
    <property type="match status" value="1"/>
</dbReference>
<proteinExistence type="predicted"/>
<reference evidence="1" key="2">
    <citation type="submission" date="2023-05" db="EMBL/GenBank/DDBJ databases">
        <authorList>
            <person name="Schelkunov M.I."/>
        </authorList>
    </citation>
    <scope>NUCLEOTIDE SEQUENCE</scope>
    <source>
        <strain evidence="1">Hsosn_3</strain>
        <tissue evidence="1">Leaf</tissue>
    </source>
</reference>
<sequence length="187" mass="21126">MTTIEKISLDDLEPISQVEEKIVVKVSRKWKDYSYNNNGQQGGVNMILIDEFIFHFTTLGNIDDMGVEDNYCIDVVGIIHSVKALEVKTNWKNEEEAILDLVITDTIRKVNIHFRGDFAVTCNVALSNAALQPLQPVIIILSSCIVIHKSNATETCLTNGPETDIFINPNNIRMQNLRNRFFCLQGL</sequence>
<evidence type="ECO:0000313" key="2">
    <source>
        <dbReference type="Proteomes" id="UP001237642"/>
    </source>
</evidence>
<dbReference type="InterPro" id="IPR012340">
    <property type="entry name" value="NA-bd_OB-fold"/>
</dbReference>
<organism evidence="1 2">
    <name type="scientific">Heracleum sosnowskyi</name>
    <dbReference type="NCBI Taxonomy" id="360622"/>
    <lineage>
        <taxon>Eukaryota</taxon>
        <taxon>Viridiplantae</taxon>
        <taxon>Streptophyta</taxon>
        <taxon>Embryophyta</taxon>
        <taxon>Tracheophyta</taxon>
        <taxon>Spermatophyta</taxon>
        <taxon>Magnoliopsida</taxon>
        <taxon>eudicotyledons</taxon>
        <taxon>Gunneridae</taxon>
        <taxon>Pentapetalae</taxon>
        <taxon>asterids</taxon>
        <taxon>campanulids</taxon>
        <taxon>Apiales</taxon>
        <taxon>Apiaceae</taxon>
        <taxon>Apioideae</taxon>
        <taxon>apioid superclade</taxon>
        <taxon>Tordylieae</taxon>
        <taxon>Tordyliinae</taxon>
        <taxon>Heracleum</taxon>
    </lineage>
</organism>
<dbReference type="AlphaFoldDB" id="A0AAD8GZ12"/>
<dbReference type="Proteomes" id="UP001237642">
    <property type="component" value="Unassembled WGS sequence"/>
</dbReference>
<comment type="caution">
    <text evidence="1">The sequence shown here is derived from an EMBL/GenBank/DDBJ whole genome shotgun (WGS) entry which is preliminary data.</text>
</comment>
<protein>
    <submittedName>
        <fullName evidence="1">Uncharacterized protein</fullName>
    </submittedName>
</protein>
<reference evidence="1" key="1">
    <citation type="submission" date="2023-02" db="EMBL/GenBank/DDBJ databases">
        <title>Genome of toxic invasive species Heracleum sosnowskyi carries increased number of genes despite the absence of recent whole-genome duplications.</title>
        <authorList>
            <person name="Schelkunov M."/>
            <person name="Shtratnikova V."/>
            <person name="Makarenko M."/>
            <person name="Klepikova A."/>
            <person name="Omelchenko D."/>
            <person name="Novikova G."/>
            <person name="Obukhova E."/>
            <person name="Bogdanov V."/>
            <person name="Penin A."/>
            <person name="Logacheva M."/>
        </authorList>
    </citation>
    <scope>NUCLEOTIDE SEQUENCE</scope>
    <source>
        <strain evidence="1">Hsosn_3</strain>
        <tissue evidence="1">Leaf</tissue>
    </source>
</reference>
<accession>A0AAD8GZ12</accession>
<gene>
    <name evidence="1" type="ORF">POM88_049772</name>
</gene>
<dbReference type="Gene3D" id="2.40.50.140">
    <property type="entry name" value="Nucleic acid-binding proteins"/>
    <property type="match status" value="1"/>
</dbReference>
<dbReference type="EMBL" id="JAUIZM010000011">
    <property type="protein sequence ID" value="KAK1356516.1"/>
    <property type="molecule type" value="Genomic_DNA"/>
</dbReference>
<evidence type="ECO:0000313" key="1">
    <source>
        <dbReference type="EMBL" id="KAK1356516.1"/>
    </source>
</evidence>
<keyword evidence="2" id="KW-1185">Reference proteome</keyword>